<dbReference type="AlphaFoldDB" id="A0A841FN32"/>
<feature type="active site" description="Nucleophile" evidence="9">
    <location>
        <position position="347"/>
    </location>
</feature>
<feature type="binding site" evidence="10">
    <location>
        <position position="18"/>
    </location>
    <ligand>
        <name>substrate</name>
    </ligand>
</feature>
<dbReference type="PRINTS" id="PR00131">
    <property type="entry name" value="GLHYDRLASE1"/>
</dbReference>
<dbReference type="RefSeq" id="WP_184791505.1">
    <property type="nucleotide sequence ID" value="NZ_BONT01000060.1"/>
</dbReference>
<evidence type="ECO:0000256" key="2">
    <source>
        <dbReference type="ARBA" id="ARBA00010838"/>
    </source>
</evidence>
<keyword evidence="4 11" id="KW-0378">Hydrolase</keyword>
<evidence type="ECO:0000256" key="9">
    <source>
        <dbReference type="PIRSR" id="PIRSR617736-1"/>
    </source>
</evidence>
<feature type="binding site" evidence="10">
    <location>
        <begin position="401"/>
        <end position="402"/>
    </location>
    <ligand>
        <name>substrate</name>
    </ligand>
</feature>
<name>A0A841FN32_9ACTN</name>
<dbReference type="GO" id="GO:0030245">
    <property type="term" value="P:cellulose catabolic process"/>
    <property type="evidence" value="ECO:0007669"/>
    <property type="project" value="UniProtKB-KW"/>
</dbReference>
<organism evidence="12 13">
    <name type="scientific">Phytomonospora endophytica</name>
    <dbReference type="NCBI Taxonomy" id="714109"/>
    <lineage>
        <taxon>Bacteria</taxon>
        <taxon>Bacillati</taxon>
        <taxon>Actinomycetota</taxon>
        <taxon>Actinomycetes</taxon>
        <taxon>Micromonosporales</taxon>
        <taxon>Micromonosporaceae</taxon>
        <taxon>Phytomonospora</taxon>
    </lineage>
</organism>
<dbReference type="InterPro" id="IPR001360">
    <property type="entry name" value="Glyco_hydro_1"/>
</dbReference>
<proteinExistence type="inferred from homology"/>
<dbReference type="PANTHER" id="PTHR10353:SF36">
    <property type="entry name" value="LP05116P"/>
    <property type="match status" value="1"/>
</dbReference>
<feature type="binding site" evidence="10">
    <location>
        <position position="394"/>
    </location>
    <ligand>
        <name>substrate</name>
    </ligand>
</feature>
<evidence type="ECO:0000256" key="7">
    <source>
        <dbReference type="ARBA" id="ARBA00023295"/>
    </source>
</evidence>
<feature type="binding site" evidence="10">
    <location>
        <position position="163"/>
    </location>
    <ligand>
        <name>substrate</name>
    </ligand>
</feature>
<evidence type="ECO:0000256" key="4">
    <source>
        <dbReference type="ARBA" id="ARBA00022801"/>
    </source>
</evidence>
<protein>
    <recommendedName>
        <fullName evidence="3 11">Beta-glucosidase</fullName>
        <ecNumber evidence="3 11">3.2.1.21</ecNumber>
    </recommendedName>
</protein>
<keyword evidence="13" id="KW-1185">Reference proteome</keyword>
<dbReference type="GO" id="GO:0005829">
    <property type="term" value="C:cytosol"/>
    <property type="evidence" value="ECO:0007669"/>
    <property type="project" value="TreeGrafter"/>
</dbReference>
<dbReference type="NCBIfam" id="TIGR03356">
    <property type="entry name" value="BGL"/>
    <property type="match status" value="1"/>
</dbReference>
<dbReference type="GO" id="GO:0008422">
    <property type="term" value="F:beta-glucosidase activity"/>
    <property type="evidence" value="ECO:0007669"/>
    <property type="project" value="UniProtKB-EC"/>
</dbReference>
<comment type="similarity">
    <text evidence="2 11">Belongs to the glycosyl hydrolase 1 family.</text>
</comment>
<evidence type="ECO:0000256" key="8">
    <source>
        <dbReference type="ARBA" id="ARBA00023326"/>
    </source>
</evidence>
<dbReference type="Pfam" id="PF00232">
    <property type="entry name" value="Glyco_hydro_1"/>
    <property type="match status" value="1"/>
</dbReference>
<feature type="active site" description="Proton donor" evidence="9">
    <location>
        <position position="164"/>
    </location>
</feature>
<dbReference type="EMBL" id="JACHGT010000018">
    <property type="protein sequence ID" value="MBB6038721.1"/>
    <property type="molecule type" value="Genomic_DNA"/>
</dbReference>
<evidence type="ECO:0000256" key="11">
    <source>
        <dbReference type="RuleBase" id="RU361175"/>
    </source>
</evidence>
<dbReference type="SUPFAM" id="SSF51445">
    <property type="entry name" value="(Trans)glycosidases"/>
    <property type="match status" value="1"/>
</dbReference>
<comment type="catalytic activity">
    <reaction evidence="1 11">
        <text>Hydrolysis of terminal, non-reducing beta-D-glucosyl residues with release of beta-D-glucose.</text>
        <dbReference type="EC" id="3.2.1.21"/>
    </reaction>
</comment>
<dbReference type="InterPro" id="IPR017853">
    <property type="entry name" value="GH"/>
</dbReference>
<evidence type="ECO:0000256" key="3">
    <source>
        <dbReference type="ARBA" id="ARBA00012744"/>
    </source>
</evidence>
<dbReference type="EC" id="3.2.1.21" evidence="3 11"/>
<evidence type="ECO:0000313" key="12">
    <source>
        <dbReference type="EMBL" id="MBB6038721.1"/>
    </source>
</evidence>
<evidence type="ECO:0000256" key="6">
    <source>
        <dbReference type="ARBA" id="ARBA00023277"/>
    </source>
</evidence>
<feature type="binding site" evidence="10">
    <location>
        <position position="289"/>
    </location>
    <ligand>
        <name>substrate</name>
    </ligand>
</feature>
<dbReference type="FunFam" id="3.20.20.80:FF:000004">
    <property type="entry name" value="Beta-glucosidase 6-phospho-beta-glucosidase"/>
    <property type="match status" value="1"/>
</dbReference>
<dbReference type="PROSITE" id="PS00653">
    <property type="entry name" value="GLYCOSYL_HYDROL_F1_2"/>
    <property type="match status" value="1"/>
</dbReference>
<keyword evidence="6" id="KW-0119">Carbohydrate metabolism</keyword>
<accession>A0A841FN32</accession>
<reference evidence="12 13" key="1">
    <citation type="submission" date="2020-08" db="EMBL/GenBank/DDBJ databases">
        <title>Genomic Encyclopedia of Type Strains, Phase IV (KMG-IV): sequencing the most valuable type-strain genomes for metagenomic binning, comparative biology and taxonomic classification.</title>
        <authorList>
            <person name="Goeker M."/>
        </authorList>
    </citation>
    <scope>NUCLEOTIDE SEQUENCE [LARGE SCALE GENOMIC DNA]</scope>
    <source>
        <strain evidence="12 13">YIM 65646</strain>
    </source>
</reference>
<feature type="binding site" evidence="10">
    <location>
        <position position="119"/>
    </location>
    <ligand>
        <name>substrate</name>
    </ligand>
</feature>
<dbReference type="Proteomes" id="UP000548476">
    <property type="component" value="Unassembled WGS sequence"/>
</dbReference>
<keyword evidence="5" id="KW-0136">Cellulose degradation</keyword>
<comment type="caution">
    <text evidence="12">The sequence shown here is derived from an EMBL/GenBank/DDBJ whole genome shotgun (WGS) entry which is preliminary data.</text>
</comment>
<evidence type="ECO:0000256" key="10">
    <source>
        <dbReference type="PIRSR" id="PIRSR617736-2"/>
    </source>
</evidence>
<evidence type="ECO:0000256" key="5">
    <source>
        <dbReference type="ARBA" id="ARBA00023001"/>
    </source>
</evidence>
<gene>
    <name evidence="12" type="ORF">HNR73_006607</name>
</gene>
<keyword evidence="8" id="KW-0624">Polysaccharide degradation</keyword>
<dbReference type="PANTHER" id="PTHR10353">
    <property type="entry name" value="GLYCOSYL HYDROLASE"/>
    <property type="match status" value="1"/>
</dbReference>
<dbReference type="InterPro" id="IPR017736">
    <property type="entry name" value="Glyco_hydro_1_beta-glucosidase"/>
</dbReference>
<evidence type="ECO:0000256" key="1">
    <source>
        <dbReference type="ARBA" id="ARBA00000448"/>
    </source>
</evidence>
<dbReference type="InterPro" id="IPR033132">
    <property type="entry name" value="GH_1_N_CS"/>
</dbReference>
<dbReference type="Gene3D" id="3.20.20.80">
    <property type="entry name" value="Glycosidases"/>
    <property type="match status" value="1"/>
</dbReference>
<keyword evidence="7 11" id="KW-0326">Glycosidase</keyword>
<evidence type="ECO:0000313" key="13">
    <source>
        <dbReference type="Proteomes" id="UP000548476"/>
    </source>
</evidence>
<sequence>MEAFPRNFIWGVSTSAYQTEGAVAEDGRTPSVWDTFARVPGAIADGSTGDVATDHYHRWEEDVALLADLGVRAYRFSLSWSRIMPDDSGRPNAAGLEFYESLLDGLSRWAIRPVVNLYHWDLPQWLQEKGGWCDRETTDRFAEYAAVAVDALGRDVDVWCTLNEPFEHCMLGHVLGEHAPGLTLPLDEAFAVAHHLLLAQGKAVRVLREAGAESVMAINSYAPARPASDSEADRTVAALYDVLQNRLFTDPPLTGRYPEELEPLVAPFVRDGDMDVIATPVDLWGVNYYAVNAVRAVDGPIPLEVVAPEGHPLTAFGWAVAPEGLTETLTGLRDRYGDALPVVVVSENGCAYDDVVGADGRCDDPERVAYLSAHLDAIAEAIAKGVDVRGYFVWSLTDNWEWAEGFTKRFGLVHVDYATQERVAKSSFAWYRERIAR</sequence>